<keyword evidence="3" id="KW-1185">Reference proteome</keyword>
<evidence type="ECO:0000256" key="1">
    <source>
        <dbReference type="SAM" id="MobiDB-lite"/>
    </source>
</evidence>
<gene>
    <name evidence="2" type="ORF">NA57DRAFT_81310</name>
</gene>
<comment type="caution">
    <text evidence="2">The sequence shown here is derived from an EMBL/GenBank/DDBJ whole genome shotgun (WGS) entry which is preliminary data.</text>
</comment>
<sequence>MASSSNSDQLYRGDKLQKLRGEDAEAEHLTPEEREGKFILSGDQLEQRVIVSIESMVFVDGDSGCHSQKKIGRSQGWKMLSLQWWSLKKKLYKVEIENSETAISDERLKEIRRMLLNSANVEEESQDGDREQEKEEEEEDGDEERGESQRP</sequence>
<accession>A0A9P4I574</accession>
<organism evidence="2 3">
    <name type="scientific">Rhizodiscina lignyota</name>
    <dbReference type="NCBI Taxonomy" id="1504668"/>
    <lineage>
        <taxon>Eukaryota</taxon>
        <taxon>Fungi</taxon>
        <taxon>Dikarya</taxon>
        <taxon>Ascomycota</taxon>
        <taxon>Pezizomycotina</taxon>
        <taxon>Dothideomycetes</taxon>
        <taxon>Pleosporomycetidae</taxon>
        <taxon>Aulographales</taxon>
        <taxon>Rhizodiscinaceae</taxon>
        <taxon>Rhizodiscina</taxon>
    </lineage>
</organism>
<dbReference type="EMBL" id="ML978138">
    <property type="protein sequence ID" value="KAF2093382.1"/>
    <property type="molecule type" value="Genomic_DNA"/>
</dbReference>
<evidence type="ECO:0000313" key="3">
    <source>
        <dbReference type="Proteomes" id="UP000799772"/>
    </source>
</evidence>
<dbReference type="AlphaFoldDB" id="A0A9P4I574"/>
<reference evidence="2" key="1">
    <citation type="journal article" date="2020" name="Stud. Mycol.">
        <title>101 Dothideomycetes genomes: a test case for predicting lifestyles and emergence of pathogens.</title>
        <authorList>
            <person name="Haridas S."/>
            <person name="Albert R."/>
            <person name="Binder M."/>
            <person name="Bloem J."/>
            <person name="Labutti K."/>
            <person name="Salamov A."/>
            <person name="Andreopoulos B."/>
            <person name="Baker S."/>
            <person name="Barry K."/>
            <person name="Bills G."/>
            <person name="Bluhm B."/>
            <person name="Cannon C."/>
            <person name="Castanera R."/>
            <person name="Culley D."/>
            <person name="Daum C."/>
            <person name="Ezra D."/>
            <person name="Gonzalez J."/>
            <person name="Henrissat B."/>
            <person name="Kuo A."/>
            <person name="Liang C."/>
            <person name="Lipzen A."/>
            <person name="Lutzoni F."/>
            <person name="Magnuson J."/>
            <person name="Mondo S."/>
            <person name="Nolan M."/>
            <person name="Ohm R."/>
            <person name="Pangilinan J."/>
            <person name="Park H.-J."/>
            <person name="Ramirez L."/>
            <person name="Alfaro M."/>
            <person name="Sun H."/>
            <person name="Tritt A."/>
            <person name="Yoshinaga Y."/>
            <person name="Zwiers L.-H."/>
            <person name="Turgeon B."/>
            <person name="Goodwin S."/>
            <person name="Spatafora J."/>
            <person name="Crous P."/>
            <person name="Grigoriev I."/>
        </authorList>
    </citation>
    <scope>NUCLEOTIDE SEQUENCE</scope>
    <source>
        <strain evidence="2">CBS 133067</strain>
    </source>
</reference>
<feature type="compositionally biased region" description="Acidic residues" evidence="1">
    <location>
        <begin position="134"/>
        <end position="145"/>
    </location>
</feature>
<proteinExistence type="predicted"/>
<protein>
    <submittedName>
        <fullName evidence="2">Uncharacterized protein</fullName>
    </submittedName>
</protein>
<feature type="compositionally biased region" description="Basic and acidic residues" evidence="1">
    <location>
        <begin position="11"/>
        <end position="35"/>
    </location>
</feature>
<name>A0A9P4I574_9PEZI</name>
<dbReference type="Proteomes" id="UP000799772">
    <property type="component" value="Unassembled WGS sequence"/>
</dbReference>
<evidence type="ECO:0000313" key="2">
    <source>
        <dbReference type="EMBL" id="KAF2093382.1"/>
    </source>
</evidence>
<feature type="region of interest" description="Disordered" evidence="1">
    <location>
        <begin position="1"/>
        <end position="35"/>
    </location>
</feature>
<feature type="region of interest" description="Disordered" evidence="1">
    <location>
        <begin position="116"/>
        <end position="151"/>
    </location>
</feature>